<keyword evidence="2" id="KW-0812">Transmembrane</keyword>
<feature type="region of interest" description="Disordered" evidence="1">
    <location>
        <begin position="39"/>
        <end position="62"/>
    </location>
</feature>
<dbReference type="Proteomes" id="UP001194580">
    <property type="component" value="Unassembled WGS sequence"/>
</dbReference>
<gene>
    <name evidence="3" type="ORF">BGZ95_010405</name>
</gene>
<keyword evidence="4" id="KW-1185">Reference proteome</keyword>
<dbReference type="AlphaFoldDB" id="A0AAD4H504"/>
<comment type="caution">
    <text evidence="3">The sequence shown here is derived from an EMBL/GenBank/DDBJ whole genome shotgun (WGS) entry which is preliminary data.</text>
</comment>
<evidence type="ECO:0000313" key="3">
    <source>
        <dbReference type="EMBL" id="KAG0273778.1"/>
    </source>
</evidence>
<keyword evidence="2" id="KW-1133">Transmembrane helix</keyword>
<evidence type="ECO:0000256" key="1">
    <source>
        <dbReference type="SAM" id="MobiDB-lite"/>
    </source>
</evidence>
<evidence type="ECO:0000256" key="2">
    <source>
        <dbReference type="SAM" id="Phobius"/>
    </source>
</evidence>
<protein>
    <submittedName>
        <fullName evidence="3">Uncharacterized protein</fullName>
    </submittedName>
</protein>
<feature type="transmembrane region" description="Helical" evidence="2">
    <location>
        <begin position="72"/>
        <end position="94"/>
    </location>
</feature>
<proteinExistence type="predicted"/>
<organism evidence="3 4">
    <name type="scientific">Linnemannia exigua</name>
    <dbReference type="NCBI Taxonomy" id="604196"/>
    <lineage>
        <taxon>Eukaryota</taxon>
        <taxon>Fungi</taxon>
        <taxon>Fungi incertae sedis</taxon>
        <taxon>Mucoromycota</taxon>
        <taxon>Mortierellomycotina</taxon>
        <taxon>Mortierellomycetes</taxon>
        <taxon>Mortierellales</taxon>
        <taxon>Mortierellaceae</taxon>
        <taxon>Linnemannia</taxon>
    </lineage>
</organism>
<name>A0AAD4H504_9FUNG</name>
<feature type="region of interest" description="Disordered" evidence="1">
    <location>
        <begin position="239"/>
        <end position="259"/>
    </location>
</feature>
<accession>A0AAD4H504</accession>
<sequence length="296" mass="31527">MLYLSQYHGAFDWTSSDSETGVVTQNSAKCKVMLMMSDSPGAPGSTVNEPETPFDDEPSPSSIVVSDKTKTIVIGVGCAVGLLVLAGIVGFYVIRYSNKRAAEEHQNRKLREPIQSGPLFAPMDRNNGGNGGAAGRRYNELSSVTTGSETMDHSPATTARTTEMVQLNGVTPIGTPVLSHKNSNAALGSRSPTPIAAAHAKAIAAAGSAGTSSPSLLSPRSTIATPLAAHYNPDRPSSLLTSPFVPADEAASGRTSPLQQHYQNEIQMQQQNQHQIQQQLQQQQQQQQQAYSNGYY</sequence>
<keyword evidence="2" id="KW-0472">Membrane</keyword>
<dbReference type="EMBL" id="JAAAIL010000695">
    <property type="protein sequence ID" value="KAG0273778.1"/>
    <property type="molecule type" value="Genomic_DNA"/>
</dbReference>
<evidence type="ECO:0000313" key="4">
    <source>
        <dbReference type="Proteomes" id="UP001194580"/>
    </source>
</evidence>
<reference evidence="3" key="1">
    <citation type="journal article" date="2020" name="Fungal Divers.">
        <title>Resolving the Mortierellaceae phylogeny through synthesis of multi-gene phylogenetics and phylogenomics.</title>
        <authorList>
            <person name="Vandepol N."/>
            <person name="Liber J."/>
            <person name="Desiro A."/>
            <person name="Na H."/>
            <person name="Kennedy M."/>
            <person name="Barry K."/>
            <person name="Grigoriev I.V."/>
            <person name="Miller A.N."/>
            <person name="O'Donnell K."/>
            <person name="Stajich J.E."/>
            <person name="Bonito G."/>
        </authorList>
    </citation>
    <scope>NUCLEOTIDE SEQUENCE</scope>
    <source>
        <strain evidence="3">NRRL 28262</strain>
    </source>
</reference>